<dbReference type="Proteomes" id="UP000093695">
    <property type="component" value="Chromosome"/>
</dbReference>
<dbReference type="STRING" id="31958.SD37_03330"/>
<proteinExistence type="predicted"/>
<dbReference type="AlphaFoldDB" id="A0A193BRE8"/>
<evidence type="ECO:0000313" key="2">
    <source>
        <dbReference type="Proteomes" id="UP000093695"/>
    </source>
</evidence>
<organism evidence="1 2">
    <name type="scientific">Amycolatopsis orientalis</name>
    <name type="common">Nocardia orientalis</name>
    <dbReference type="NCBI Taxonomy" id="31958"/>
    <lineage>
        <taxon>Bacteria</taxon>
        <taxon>Bacillati</taxon>
        <taxon>Actinomycetota</taxon>
        <taxon>Actinomycetes</taxon>
        <taxon>Pseudonocardiales</taxon>
        <taxon>Pseudonocardiaceae</taxon>
        <taxon>Amycolatopsis</taxon>
    </lineage>
</organism>
<gene>
    <name evidence="1" type="ORF">SD37_03330</name>
</gene>
<protein>
    <submittedName>
        <fullName evidence="1">Uncharacterized protein</fullName>
    </submittedName>
</protein>
<reference evidence="1 2" key="1">
    <citation type="journal article" date="2015" name="Genome Announc.">
        <title>Draft Genome Sequence of Norvancomycin-Producing Strain Amycolatopsis orientalis CPCC200066.</title>
        <authorList>
            <person name="Lei X."/>
            <person name="Yuan F."/>
            <person name="Shi Y."/>
            <person name="Li X."/>
            <person name="Wang L."/>
            <person name="Hong B."/>
        </authorList>
    </citation>
    <scope>NUCLEOTIDE SEQUENCE [LARGE SCALE GENOMIC DNA]</scope>
    <source>
        <strain evidence="1 2">B-37</strain>
    </source>
</reference>
<name>A0A193BRE8_AMYOR</name>
<keyword evidence="2" id="KW-1185">Reference proteome</keyword>
<evidence type="ECO:0000313" key="1">
    <source>
        <dbReference type="EMBL" id="ANN14775.1"/>
    </source>
</evidence>
<dbReference type="KEGG" id="aori:SD37_03330"/>
<sequence>MSERFLDHLQVDTRCEHERGRDVSEIVQPDRRKARGSAVPFELVADPRRPKGRTVRAGPDPPGVHPCRAEAQPLPTLPCAVFAQEPHPLIVERHAAGRHFRLRVALLHLVLDFGQLRVDLDLGRLVVHLRPPEAGGFTAACAAVDHHVPHRRLLGCFDGHVIEEGAGFPKPKDITISAPCHAIVTIVNHEWMHIRQELRFPGRAMRAYVESYEIVADCGSLLLGSPITPYLERRKKATGREGCPSDELDAARYALGRRR</sequence>
<dbReference type="EMBL" id="CP016174">
    <property type="protein sequence ID" value="ANN14775.1"/>
    <property type="molecule type" value="Genomic_DNA"/>
</dbReference>
<accession>A0A193BRE8</accession>